<sequence>MTERLTLRELTADDVDLLVELDADPAVMHHVTGGVPTPRAEVVDEILPAFLAYYARGDGYGFWAAVERGSEEFLGWFHLRPREGRPHDEPELGYRLRRAAWGHGFATEGARALVDTAFSDLGAARVVAEAMAVHTPSRRVMEKCGMRLVRSFHADWPYPIPGDEQGDVEYAITRAEWEAARRG</sequence>
<dbReference type="EMBL" id="JACHVX010000003">
    <property type="protein sequence ID" value="MBB2923119.1"/>
    <property type="molecule type" value="Genomic_DNA"/>
</dbReference>
<dbReference type="InterPro" id="IPR016181">
    <property type="entry name" value="Acyl_CoA_acyltransferase"/>
</dbReference>
<reference evidence="2 3" key="2">
    <citation type="submission" date="2020-08" db="EMBL/GenBank/DDBJ databases">
        <authorList>
            <person name="Partida-Martinez L."/>
            <person name="Huntemann M."/>
            <person name="Clum A."/>
            <person name="Wang J."/>
            <person name="Palaniappan K."/>
            <person name="Ritter S."/>
            <person name="Chen I.-M."/>
            <person name="Stamatis D."/>
            <person name="Reddy T."/>
            <person name="O'Malley R."/>
            <person name="Daum C."/>
            <person name="Shapiro N."/>
            <person name="Ivanova N."/>
            <person name="Kyrpides N."/>
            <person name="Woyke T."/>
        </authorList>
    </citation>
    <scope>NUCLEOTIDE SEQUENCE [LARGE SCALE GENOMIC DNA]</scope>
    <source>
        <strain evidence="2 3">RAS26</strain>
    </source>
</reference>
<dbReference type="SUPFAM" id="SSF55729">
    <property type="entry name" value="Acyl-CoA N-acyltransferases (Nat)"/>
    <property type="match status" value="1"/>
</dbReference>
<dbReference type="PROSITE" id="PS51186">
    <property type="entry name" value="GNAT"/>
    <property type="match status" value="1"/>
</dbReference>
<protein>
    <submittedName>
        <fullName evidence="2">RimJ/RimL family protein N-acetyltransferase</fullName>
    </submittedName>
</protein>
<keyword evidence="2" id="KW-0808">Transferase</keyword>
<dbReference type="GO" id="GO:0016747">
    <property type="term" value="F:acyltransferase activity, transferring groups other than amino-acyl groups"/>
    <property type="evidence" value="ECO:0007669"/>
    <property type="project" value="InterPro"/>
</dbReference>
<evidence type="ECO:0000313" key="2">
    <source>
        <dbReference type="EMBL" id="MBB2923119.1"/>
    </source>
</evidence>
<organism evidence="2 3">
    <name type="scientific">Cellulomonas cellasea</name>
    <dbReference type="NCBI Taxonomy" id="43670"/>
    <lineage>
        <taxon>Bacteria</taxon>
        <taxon>Bacillati</taxon>
        <taxon>Actinomycetota</taxon>
        <taxon>Actinomycetes</taxon>
        <taxon>Micrococcales</taxon>
        <taxon>Cellulomonadaceae</taxon>
        <taxon>Cellulomonas</taxon>
    </lineage>
</organism>
<dbReference type="PANTHER" id="PTHR43792">
    <property type="entry name" value="GNAT FAMILY, PUTATIVE (AFU_ORTHOLOGUE AFUA_3G00765)-RELATED-RELATED"/>
    <property type="match status" value="1"/>
</dbReference>
<dbReference type="Pfam" id="PF13302">
    <property type="entry name" value="Acetyltransf_3"/>
    <property type="match status" value="1"/>
</dbReference>
<accession>A0A7W4UFZ8</accession>
<proteinExistence type="predicted"/>
<dbReference type="InterPro" id="IPR051531">
    <property type="entry name" value="N-acetyltransferase"/>
</dbReference>
<evidence type="ECO:0000259" key="1">
    <source>
        <dbReference type="PROSITE" id="PS51186"/>
    </source>
</evidence>
<dbReference type="InterPro" id="IPR000182">
    <property type="entry name" value="GNAT_dom"/>
</dbReference>
<dbReference type="PANTHER" id="PTHR43792:SF16">
    <property type="entry name" value="N-ACETYLTRANSFERASE DOMAIN-CONTAINING PROTEIN"/>
    <property type="match status" value="1"/>
</dbReference>
<dbReference type="AlphaFoldDB" id="A0A7W4UFZ8"/>
<dbReference type="Proteomes" id="UP000518206">
    <property type="component" value="Unassembled WGS sequence"/>
</dbReference>
<gene>
    <name evidence="2" type="ORF">FHR80_002044</name>
</gene>
<evidence type="ECO:0000313" key="3">
    <source>
        <dbReference type="Proteomes" id="UP000518206"/>
    </source>
</evidence>
<name>A0A7W4UFZ8_9CELL</name>
<dbReference type="RefSeq" id="WP_260176314.1">
    <property type="nucleotide sequence ID" value="NZ_JACHVX010000003.1"/>
</dbReference>
<comment type="caution">
    <text evidence="2">The sequence shown here is derived from an EMBL/GenBank/DDBJ whole genome shotgun (WGS) entry which is preliminary data.</text>
</comment>
<feature type="domain" description="N-acetyltransferase" evidence="1">
    <location>
        <begin position="5"/>
        <end position="175"/>
    </location>
</feature>
<dbReference type="Gene3D" id="3.40.630.30">
    <property type="match status" value="1"/>
</dbReference>
<reference evidence="2 3" key="1">
    <citation type="submission" date="2020-08" db="EMBL/GenBank/DDBJ databases">
        <title>The Agave Microbiome: Exploring the role of microbial communities in plant adaptations to desert environments.</title>
        <authorList>
            <person name="Partida-Martinez L.P."/>
        </authorList>
    </citation>
    <scope>NUCLEOTIDE SEQUENCE [LARGE SCALE GENOMIC DNA]</scope>
    <source>
        <strain evidence="2 3">RAS26</strain>
    </source>
</reference>